<dbReference type="Pfam" id="PF03592">
    <property type="entry name" value="Terminase_2"/>
    <property type="match status" value="1"/>
</dbReference>
<dbReference type="GO" id="GO:0051276">
    <property type="term" value="P:chromosome organization"/>
    <property type="evidence" value="ECO:0007669"/>
    <property type="project" value="InterPro"/>
</dbReference>
<dbReference type="AlphaFoldDB" id="X1FMQ1"/>
<feature type="non-terminal residue" evidence="1">
    <location>
        <position position="1"/>
    </location>
</feature>
<evidence type="ECO:0000313" key="1">
    <source>
        <dbReference type="EMBL" id="GAH30654.1"/>
    </source>
</evidence>
<dbReference type="Gene3D" id="1.10.10.1400">
    <property type="entry name" value="Terminase, small subunit, N-terminal DNA-binding domain, HTH motif"/>
    <property type="match status" value="1"/>
</dbReference>
<reference evidence="1" key="1">
    <citation type="journal article" date="2014" name="Front. Microbiol.">
        <title>High frequency of phylogenetically diverse reductive dehalogenase-homologous genes in deep subseafloor sedimentary metagenomes.</title>
        <authorList>
            <person name="Kawai M."/>
            <person name="Futagami T."/>
            <person name="Toyoda A."/>
            <person name="Takaki Y."/>
            <person name="Nishi S."/>
            <person name="Hori S."/>
            <person name="Arai W."/>
            <person name="Tsubouchi T."/>
            <person name="Morono Y."/>
            <person name="Uchiyama I."/>
            <person name="Ito T."/>
            <person name="Fujiyama A."/>
            <person name="Inagaki F."/>
            <person name="Takami H."/>
        </authorList>
    </citation>
    <scope>NUCLEOTIDE SEQUENCE</scope>
    <source>
        <strain evidence="1">Expedition CK06-06</strain>
    </source>
</reference>
<gene>
    <name evidence="1" type="ORF">S01H4_66064</name>
</gene>
<name>X1FMQ1_9ZZZZ</name>
<dbReference type="InterPro" id="IPR005335">
    <property type="entry name" value="Terminase_ssu"/>
</dbReference>
<accession>X1FMQ1</accession>
<sequence length="88" mass="10152">KRQEKFCIEYVFNGNNGTQAWITTQPKCKTTSAATEAWRLLRIPEIQHRISELRVEHHQLLLTGHKELLQEAAGLAMFDPVNMFDEDG</sequence>
<protein>
    <submittedName>
        <fullName evidence="1">Uncharacterized protein</fullName>
    </submittedName>
</protein>
<proteinExistence type="predicted"/>
<organism evidence="1">
    <name type="scientific">marine sediment metagenome</name>
    <dbReference type="NCBI Taxonomy" id="412755"/>
    <lineage>
        <taxon>unclassified sequences</taxon>
        <taxon>metagenomes</taxon>
        <taxon>ecological metagenomes</taxon>
    </lineage>
</organism>
<dbReference type="InterPro" id="IPR038713">
    <property type="entry name" value="Terminase_Gp1_N_sf"/>
</dbReference>
<feature type="non-terminal residue" evidence="1">
    <location>
        <position position="88"/>
    </location>
</feature>
<dbReference type="EMBL" id="BART01040713">
    <property type="protein sequence ID" value="GAH30654.1"/>
    <property type="molecule type" value="Genomic_DNA"/>
</dbReference>
<comment type="caution">
    <text evidence="1">The sequence shown here is derived from an EMBL/GenBank/DDBJ whole genome shotgun (WGS) entry which is preliminary data.</text>
</comment>